<dbReference type="GO" id="GO:0009055">
    <property type="term" value="F:electron transfer activity"/>
    <property type="evidence" value="ECO:0007669"/>
    <property type="project" value="InterPro"/>
</dbReference>
<reference evidence="6 7" key="1">
    <citation type="submission" date="2019-03" db="EMBL/GenBank/DDBJ databases">
        <title>The genome sequence of Nitrosococcus wardiae strain D1FHST reveals the archetypal metabolic capacity of ammonia-oxidizing Gammaproteobacteria.</title>
        <authorList>
            <person name="Wang L."/>
            <person name="Lim C.K."/>
            <person name="Hanson T.E."/>
            <person name="Dang H."/>
            <person name="Klotz M.G."/>
        </authorList>
    </citation>
    <scope>NUCLEOTIDE SEQUENCE [LARGE SCALE GENOMIC DNA]</scope>
    <source>
        <strain evidence="6 7">D1FHS</strain>
    </source>
</reference>
<proteinExistence type="predicted"/>
<keyword evidence="3 4" id="KW-0408">Iron</keyword>
<evidence type="ECO:0000313" key="7">
    <source>
        <dbReference type="Proteomes" id="UP000294325"/>
    </source>
</evidence>
<feature type="domain" description="Cytochrome c" evidence="5">
    <location>
        <begin position="86"/>
        <end position="171"/>
    </location>
</feature>
<evidence type="ECO:0000259" key="5">
    <source>
        <dbReference type="PROSITE" id="PS51007"/>
    </source>
</evidence>
<sequence>MGAVLIYGCENVMRDMYDQPKYKPLEKSEFFPDEQSARPLVAGTIARAAGGFASPSSGREGIKEIYTEAREIDPVQGDIPFPLTLQILRRGQERYNIYCTPCHGMAGYGNGKVVRRGFPPPPSYHSARLRSIPDSYFYNVITQGFGHMFSHANRVEPRDRWAIVAYIRALQLSQNIQLSEKQRRQLLEVQ</sequence>
<dbReference type="Gene3D" id="1.10.760.10">
    <property type="entry name" value="Cytochrome c-like domain"/>
    <property type="match status" value="1"/>
</dbReference>
<gene>
    <name evidence="6" type="ORF">E3U44_10195</name>
</gene>
<keyword evidence="2 4" id="KW-0479">Metal-binding</keyword>
<dbReference type="Proteomes" id="UP000294325">
    <property type="component" value="Chromosome"/>
</dbReference>
<organism evidence="6 7">
    <name type="scientific">Nitrosococcus wardiae</name>
    <dbReference type="NCBI Taxonomy" id="1814290"/>
    <lineage>
        <taxon>Bacteria</taxon>
        <taxon>Pseudomonadati</taxon>
        <taxon>Pseudomonadota</taxon>
        <taxon>Gammaproteobacteria</taxon>
        <taxon>Chromatiales</taxon>
        <taxon>Chromatiaceae</taxon>
        <taxon>Nitrosococcus</taxon>
    </lineage>
</organism>
<dbReference type="AlphaFoldDB" id="A0A4P7BZW6"/>
<name>A0A4P7BZW6_9GAMM</name>
<dbReference type="PROSITE" id="PS51007">
    <property type="entry name" value="CYTC"/>
    <property type="match status" value="1"/>
</dbReference>
<evidence type="ECO:0000313" key="6">
    <source>
        <dbReference type="EMBL" id="QBQ54839.1"/>
    </source>
</evidence>
<dbReference type="PANTHER" id="PTHR40394">
    <property type="entry name" value="LIPOPROTEIN-RELATED"/>
    <property type="match status" value="1"/>
</dbReference>
<dbReference type="OrthoDB" id="9779283at2"/>
<dbReference type="GO" id="GO:0020037">
    <property type="term" value="F:heme binding"/>
    <property type="evidence" value="ECO:0007669"/>
    <property type="project" value="InterPro"/>
</dbReference>
<evidence type="ECO:0000256" key="2">
    <source>
        <dbReference type="ARBA" id="ARBA00022723"/>
    </source>
</evidence>
<keyword evidence="1 4" id="KW-0349">Heme</keyword>
<dbReference type="RefSeq" id="WP_134358030.1">
    <property type="nucleotide sequence ID" value="NZ_CP038033.1"/>
</dbReference>
<evidence type="ECO:0000256" key="4">
    <source>
        <dbReference type="PROSITE-ProRule" id="PRU00433"/>
    </source>
</evidence>
<protein>
    <submittedName>
        <fullName evidence="6">Cytochrome c</fullName>
    </submittedName>
</protein>
<dbReference type="InterPro" id="IPR009056">
    <property type="entry name" value="Cyt_c-like_dom"/>
</dbReference>
<dbReference type="KEGG" id="nwr:E3U44_10195"/>
<dbReference type="InterPro" id="IPR036909">
    <property type="entry name" value="Cyt_c-like_dom_sf"/>
</dbReference>
<dbReference type="GO" id="GO:0046872">
    <property type="term" value="F:metal ion binding"/>
    <property type="evidence" value="ECO:0007669"/>
    <property type="project" value="UniProtKB-KW"/>
</dbReference>
<dbReference type="Pfam" id="PF13442">
    <property type="entry name" value="Cytochrome_CBB3"/>
    <property type="match status" value="1"/>
</dbReference>
<dbReference type="EMBL" id="CP038033">
    <property type="protein sequence ID" value="QBQ54839.1"/>
    <property type="molecule type" value="Genomic_DNA"/>
</dbReference>
<evidence type="ECO:0000256" key="1">
    <source>
        <dbReference type="ARBA" id="ARBA00022617"/>
    </source>
</evidence>
<dbReference type="SUPFAM" id="SSF46626">
    <property type="entry name" value="Cytochrome c"/>
    <property type="match status" value="1"/>
</dbReference>
<keyword evidence="7" id="KW-1185">Reference proteome</keyword>
<evidence type="ECO:0000256" key="3">
    <source>
        <dbReference type="ARBA" id="ARBA00023004"/>
    </source>
</evidence>
<accession>A0A4P7BZW6</accession>
<dbReference type="PANTHER" id="PTHR40394:SF2">
    <property type="entry name" value="QUINOL:CYTOCHROME C OXIDOREDUCTASE MEMBRANE PROTEIN"/>
    <property type="match status" value="1"/>
</dbReference>